<name>A0AAU7ZA39_9BACT</name>
<reference evidence="2" key="1">
    <citation type="submission" date="2023-08" db="EMBL/GenBank/DDBJ databases">
        <authorList>
            <person name="Messyasz A."/>
            <person name="Mannisto M.K."/>
            <person name="Kerkhof L.J."/>
            <person name="Haggblom M."/>
        </authorList>
    </citation>
    <scope>NUCLEOTIDE SEQUENCE</scope>
    <source>
        <strain evidence="2">M8UP23</strain>
    </source>
</reference>
<organism evidence="2">
    <name type="scientific">Tunturiibacter empetritectus</name>
    <dbReference type="NCBI Taxonomy" id="3069691"/>
    <lineage>
        <taxon>Bacteria</taxon>
        <taxon>Pseudomonadati</taxon>
        <taxon>Acidobacteriota</taxon>
        <taxon>Terriglobia</taxon>
        <taxon>Terriglobales</taxon>
        <taxon>Acidobacteriaceae</taxon>
        <taxon>Tunturiibacter</taxon>
    </lineage>
</organism>
<dbReference type="EMBL" id="CP132932">
    <property type="protein sequence ID" value="XCB25826.1"/>
    <property type="molecule type" value="Genomic_DNA"/>
</dbReference>
<dbReference type="InterPro" id="IPR050765">
    <property type="entry name" value="Riboflavin_Biosynth_HTPR"/>
</dbReference>
<accession>A0AAU7ZA39</accession>
<evidence type="ECO:0000313" key="2">
    <source>
        <dbReference type="EMBL" id="XCB25826.1"/>
    </source>
</evidence>
<dbReference type="GO" id="GO:0008703">
    <property type="term" value="F:5-amino-6-(5-phosphoribosylamino)uracil reductase activity"/>
    <property type="evidence" value="ECO:0007669"/>
    <property type="project" value="InterPro"/>
</dbReference>
<evidence type="ECO:0000259" key="1">
    <source>
        <dbReference type="Pfam" id="PF01872"/>
    </source>
</evidence>
<dbReference type="PANTHER" id="PTHR38011">
    <property type="entry name" value="DIHYDROFOLATE REDUCTASE FAMILY PROTEIN (AFU_ORTHOLOGUE AFUA_8G06820)"/>
    <property type="match status" value="1"/>
</dbReference>
<proteinExistence type="predicted"/>
<reference evidence="2" key="2">
    <citation type="journal article" date="2024" name="Environ. Microbiol.">
        <title>Genome analysis and description of Tunturibacter gen. nov. expands the diversity of Terriglobia in tundra soils.</title>
        <authorList>
            <person name="Messyasz A."/>
            <person name="Mannisto M.K."/>
            <person name="Kerkhof L.J."/>
            <person name="Haggblom M.M."/>
        </authorList>
    </citation>
    <scope>NUCLEOTIDE SEQUENCE</scope>
    <source>
        <strain evidence="2">M8UP23</strain>
    </source>
</reference>
<dbReference type="RefSeq" id="WP_353068598.1">
    <property type="nucleotide sequence ID" value="NZ_CP132932.1"/>
</dbReference>
<gene>
    <name evidence="2" type="ORF">RBB75_15440</name>
</gene>
<dbReference type="Pfam" id="PF01872">
    <property type="entry name" value="RibD_C"/>
    <property type="match status" value="1"/>
</dbReference>
<dbReference type="InterPro" id="IPR002734">
    <property type="entry name" value="RibDG_C"/>
</dbReference>
<dbReference type="GO" id="GO:0009231">
    <property type="term" value="P:riboflavin biosynthetic process"/>
    <property type="evidence" value="ECO:0007669"/>
    <property type="project" value="InterPro"/>
</dbReference>
<dbReference type="Gene3D" id="3.40.430.10">
    <property type="entry name" value="Dihydrofolate Reductase, subunit A"/>
    <property type="match status" value="1"/>
</dbReference>
<dbReference type="SUPFAM" id="SSF53597">
    <property type="entry name" value="Dihydrofolate reductase-like"/>
    <property type="match status" value="1"/>
</dbReference>
<sequence>MNAPRKIIVYIATSADGYIARPDGDIEWLNRMPTTNDYGMRAFYRTIDTILWGRKTYDWALDYDKQHGNKGGIFDTKLANFVFSGRPPKHETPGVEFVSEPVKKFAQHLRATPGKHIWMMGGGELIASFLDAGEIDEFDIHVMPTLIGEGIPLIAPRHRDVPLHLRSVKKYADSVVRLRYEIPR</sequence>
<protein>
    <submittedName>
        <fullName evidence="2">Dihydrofolate reductase family protein</fullName>
    </submittedName>
</protein>
<feature type="domain" description="Bacterial bifunctional deaminase-reductase C-terminal" evidence="1">
    <location>
        <begin position="5"/>
        <end position="173"/>
    </location>
</feature>
<dbReference type="InterPro" id="IPR024072">
    <property type="entry name" value="DHFR-like_dom_sf"/>
</dbReference>
<dbReference type="PANTHER" id="PTHR38011:SF11">
    <property type="entry name" value="2,5-DIAMINO-6-RIBOSYLAMINO-4(3H)-PYRIMIDINONE 5'-PHOSPHATE REDUCTASE"/>
    <property type="match status" value="1"/>
</dbReference>
<dbReference type="AlphaFoldDB" id="A0AAU7ZA39"/>
<dbReference type="KEGG" id="temp:RBB75_15440"/>